<dbReference type="Proteomes" id="UP000024635">
    <property type="component" value="Unassembled WGS sequence"/>
</dbReference>
<dbReference type="AlphaFoldDB" id="A0A016U6M0"/>
<dbReference type="EMBL" id="JARK01001389">
    <property type="protein sequence ID" value="EYC10830.1"/>
    <property type="molecule type" value="Genomic_DNA"/>
</dbReference>
<sequence length="100" mass="10956">MVSAQFIVFSRLLKRLTQPVSNVYRAFRCYSFEAALLYNRTRSRDCDGRPNGRTNDQSLGPTVVVCERNSSSSQQPVSQPPATTPAAAAAVQQSLYTALA</sequence>
<gene>
    <name evidence="1" type="primary">Acey_s0053.g2315</name>
    <name evidence="1" type="ORF">Y032_0053g2315</name>
</gene>
<evidence type="ECO:0000313" key="1">
    <source>
        <dbReference type="EMBL" id="EYC10830.1"/>
    </source>
</evidence>
<name>A0A016U6M0_9BILA</name>
<keyword evidence="2" id="KW-1185">Reference proteome</keyword>
<organism evidence="1 2">
    <name type="scientific">Ancylostoma ceylanicum</name>
    <dbReference type="NCBI Taxonomy" id="53326"/>
    <lineage>
        <taxon>Eukaryota</taxon>
        <taxon>Metazoa</taxon>
        <taxon>Ecdysozoa</taxon>
        <taxon>Nematoda</taxon>
        <taxon>Chromadorea</taxon>
        <taxon>Rhabditida</taxon>
        <taxon>Rhabditina</taxon>
        <taxon>Rhabditomorpha</taxon>
        <taxon>Strongyloidea</taxon>
        <taxon>Ancylostomatidae</taxon>
        <taxon>Ancylostomatinae</taxon>
        <taxon>Ancylostoma</taxon>
    </lineage>
</organism>
<comment type="caution">
    <text evidence="1">The sequence shown here is derived from an EMBL/GenBank/DDBJ whole genome shotgun (WGS) entry which is preliminary data.</text>
</comment>
<reference evidence="2" key="1">
    <citation type="journal article" date="2015" name="Nat. Genet.">
        <title>The genome and transcriptome of the zoonotic hookworm Ancylostoma ceylanicum identify infection-specific gene families.</title>
        <authorList>
            <person name="Schwarz E.M."/>
            <person name="Hu Y."/>
            <person name="Antoshechkin I."/>
            <person name="Miller M.M."/>
            <person name="Sternberg P.W."/>
            <person name="Aroian R.V."/>
        </authorList>
    </citation>
    <scope>NUCLEOTIDE SEQUENCE</scope>
    <source>
        <strain evidence="2">HY135</strain>
    </source>
</reference>
<protein>
    <submittedName>
        <fullName evidence="1">Uncharacterized protein</fullName>
    </submittedName>
</protein>
<evidence type="ECO:0000313" key="2">
    <source>
        <dbReference type="Proteomes" id="UP000024635"/>
    </source>
</evidence>
<accession>A0A016U6M0</accession>
<proteinExistence type="predicted"/>